<dbReference type="AlphaFoldDB" id="A0A914UKZ1"/>
<evidence type="ECO:0000256" key="2">
    <source>
        <dbReference type="ARBA" id="ARBA00023157"/>
    </source>
</evidence>
<dbReference type="InterPro" id="IPR001507">
    <property type="entry name" value="ZP_dom"/>
</dbReference>
<dbReference type="PANTHER" id="PTHR14002:SF43">
    <property type="entry name" value="DELTA-LIKE PROTEIN"/>
    <property type="match status" value="1"/>
</dbReference>
<keyword evidence="6" id="KW-1185">Reference proteome</keyword>
<evidence type="ECO:0000259" key="5">
    <source>
        <dbReference type="PROSITE" id="PS51034"/>
    </source>
</evidence>
<dbReference type="Proteomes" id="UP000887566">
    <property type="component" value="Unplaced"/>
</dbReference>
<dbReference type="PROSITE" id="PS51034">
    <property type="entry name" value="ZP_2"/>
    <property type="match status" value="1"/>
</dbReference>
<sequence length="415" mass="46042">MNGWIFRLIAVIASILLSCSIPTEAQGDVAISSLVCMSFGMEITVEYKFLNDYFPNWNNTGVGFFVDGASPVCAQTAPEVFISITSPPFTFTLNFTDCNINITKHYDNNHELVSYTALVNGRFTALKNFADPSSPDFRYTNVTVPLYCDWNAEQNVTGSIGVVPTVPSTVLPTVYGNYSIPLVMNTTTADSVVLVGDKIRIAILLVPDDGFSFVAELPMECTITNADNPDDAKLYTVYDSCPFWNISQFFPSLNFTAYKKNSSDFFFDFDAFTFYEGQPSTLLIECKVQLCLDADDCNTVCWPESNETTFLTAKSRLGEVKQNSATKVSQVNCTVHVLPRTLTSTSPPQTPYPQLSSTQSTSAIYKTNLTALYIVLGVVLVTAFVLCIVLSVCFIRPRRSHSDKKQIFRDPYRLT</sequence>
<dbReference type="InterPro" id="IPR042235">
    <property type="entry name" value="ZP-C_dom"/>
</dbReference>
<evidence type="ECO:0000313" key="6">
    <source>
        <dbReference type="Proteomes" id="UP000887566"/>
    </source>
</evidence>
<keyword evidence="2" id="KW-1015">Disulfide bond</keyword>
<organism evidence="6 7">
    <name type="scientific">Plectus sambesii</name>
    <dbReference type="NCBI Taxonomy" id="2011161"/>
    <lineage>
        <taxon>Eukaryota</taxon>
        <taxon>Metazoa</taxon>
        <taxon>Ecdysozoa</taxon>
        <taxon>Nematoda</taxon>
        <taxon>Chromadorea</taxon>
        <taxon>Plectida</taxon>
        <taxon>Plectina</taxon>
        <taxon>Plectoidea</taxon>
        <taxon>Plectidae</taxon>
        <taxon>Plectus</taxon>
    </lineage>
</organism>
<dbReference type="WBParaSite" id="PSAMB.scaffold1061size36492.g10678.t1">
    <property type="protein sequence ID" value="PSAMB.scaffold1061size36492.g10678.t1"/>
    <property type="gene ID" value="PSAMB.scaffold1061size36492.g10678"/>
</dbReference>
<dbReference type="InterPro" id="IPR055355">
    <property type="entry name" value="ZP-C"/>
</dbReference>
<keyword evidence="3" id="KW-0812">Transmembrane</keyword>
<dbReference type="Pfam" id="PF00100">
    <property type="entry name" value="Zona_pellucida"/>
    <property type="match status" value="1"/>
</dbReference>
<dbReference type="PANTHER" id="PTHR14002">
    <property type="entry name" value="ENDOGLIN/TGF-BETA RECEPTOR TYPE III"/>
    <property type="match status" value="1"/>
</dbReference>
<proteinExistence type="predicted"/>
<dbReference type="PROSITE" id="PS51257">
    <property type="entry name" value="PROKAR_LIPOPROTEIN"/>
    <property type="match status" value="1"/>
</dbReference>
<evidence type="ECO:0000313" key="7">
    <source>
        <dbReference type="WBParaSite" id="PSAMB.scaffold1061size36492.g10678.t1"/>
    </source>
</evidence>
<protein>
    <submittedName>
        <fullName evidence="7">ZP domain-containing protein</fullName>
    </submittedName>
</protein>
<accession>A0A914UKZ1</accession>
<reference evidence="7" key="1">
    <citation type="submission" date="2022-11" db="UniProtKB">
        <authorList>
            <consortium name="WormBaseParasite"/>
        </authorList>
    </citation>
    <scope>IDENTIFICATION</scope>
</reference>
<evidence type="ECO:0000256" key="4">
    <source>
        <dbReference type="SAM" id="SignalP"/>
    </source>
</evidence>
<keyword evidence="1 4" id="KW-0732">Signal</keyword>
<feature type="signal peptide" evidence="4">
    <location>
        <begin position="1"/>
        <end position="25"/>
    </location>
</feature>
<name>A0A914UKZ1_9BILA</name>
<dbReference type="Gene3D" id="2.60.40.4100">
    <property type="entry name" value="Zona pellucida, ZP-C domain"/>
    <property type="match status" value="1"/>
</dbReference>
<feature type="transmembrane region" description="Helical" evidence="3">
    <location>
        <begin position="371"/>
        <end position="395"/>
    </location>
</feature>
<feature type="chain" id="PRO_5036881393" evidence="4">
    <location>
        <begin position="26"/>
        <end position="415"/>
    </location>
</feature>
<evidence type="ECO:0000256" key="3">
    <source>
        <dbReference type="SAM" id="Phobius"/>
    </source>
</evidence>
<evidence type="ECO:0000256" key="1">
    <source>
        <dbReference type="ARBA" id="ARBA00022729"/>
    </source>
</evidence>
<feature type="domain" description="ZP" evidence="5">
    <location>
        <begin position="35"/>
        <end position="308"/>
    </location>
</feature>
<keyword evidence="3" id="KW-0472">Membrane</keyword>
<keyword evidence="3" id="KW-1133">Transmembrane helix</keyword>